<dbReference type="EMBL" id="MWUU01000007">
    <property type="protein sequence ID" value="PCF55368.1"/>
    <property type="molecule type" value="Genomic_DNA"/>
</dbReference>
<keyword evidence="1" id="KW-0472">Membrane</keyword>
<comment type="caution">
    <text evidence="2">The sequence shown here is derived from an EMBL/GenBank/DDBJ whole genome shotgun (WGS) entry which is preliminary data.</text>
</comment>
<evidence type="ECO:0000313" key="2">
    <source>
        <dbReference type="EMBL" id="PCF55368.1"/>
    </source>
</evidence>
<feature type="transmembrane region" description="Helical" evidence="1">
    <location>
        <begin position="186"/>
        <end position="207"/>
    </location>
</feature>
<dbReference type="InterPro" id="IPR021509">
    <property type="entry name" value="DUF3169"/>
</dbReference>
<name>A0A2A4GXV3_9STAP</name>
<dbReference type="RefSeq" id="WP_096593811.1">
    <property type="nucleotide sequence ID" value="NZ_MWUU01000007.1"/>
</dbReference>
<sequence length="241" mass="28132">MKVWRYLSFLFLGGVVGFFISLLLTRIDFQHLIQHIDFMSEQFMIISCIIVTLCIVGLTLWQYQTQKVALKLKSRVDYQTEIEETDTLENQANMKFLKVSIIVYVQYFISFVYFFILALGNEGDTALVTAVIPFLFTIIPAIMVGFFQRKFDRRIPKLGEAKYTEKTFQIMDEGERHITLVSLYKVYHMNLSLIIIGVVLLSFFSLVTGINQFLGILFMIVLFAYNAFGYLWKVSRFYREG</sequence>
<dbReference type="Pfam" id="PF11368">
    <property type="entry name" value="DUF3169"/>
    <property type="match status" value="1"/>
</dbReference>
<organism evidence="2 3">
    <name type="scientific">Staphylococcus delphini</name>
    <dbReference type="NCBI Taxonomy" id="53344"/>
    <lineage>
        <taxon>Bacteria</taxon>
        <taxon>Bacillati</taxon>
        <taxon>Bacillota</taxon>
        <taxon>Bacilli</taxon>
        <taxon>Bacillales</taxon>
        <taxon>Staphylococcaceae</taxon>
        <taxon>Staphylococcus</taxon>
        <taxon>Staphylococcus intermedius group</taxon>
    </lineage>
</organism>
<keyword evidence="1" id="KW-1133">Transmembrane helix</keyword>
<dbReference type="AlphaFoldDB" id="A0A2A4GXV3"/>
<feature type="transmembrane region" description="Helical" evidence="1">
    <location>
        <begin position="213"/>
        <end position="232"/>
    </location>
</feature>
<gene>
    <name evidence="2" type="ORF">B5C08_06885</name>
</gene>
<evidence type="ECO:0000313" key="3">
    <source>
        <dbReference type="Proteomes" id="UP000218335"/>
    </source>
</evidence>
<proteinExistence type="predicted"/>
<dbReference type="Proteomes" id="UP000218335">
    <property type="component" value="Unassembled WGS sequence"/>
</dbReference>
<accession>A0A2A4GXV3</accession>
<feature type="transmembrane region" description="Helical" evidence="1">
    <location>
        <begin position="126"/>
        <end position="147"/>
    </location>
</feature>
<feature type="transmembrane region" description="Helical" evidence="1">
    <location>
        <begin position="101"/>
        <end position="120"/>
    </location>
</feature>
<reference evidence="2 3" key="1">
    <citation type="journal article" date="2017" name="PLoS ONE">
        <title>Development of a real-time PCR for detection of Staphylococcus pseudintermedius using a novel automated comparison of whole-genome sequences.</title>
        <authorList>
            <person name="Verstappen K.M."/>
            <person name="Huijbregts L."/>
            <person name="Spaninks M."/>
            <person name="Wagenaar J.A."/>
            <person name="Fluit A.C."/>
            <person name="Duim B."/>
        </authorList>
    </citation>
    <scope>NUCLEOTIDE SEQUENCE [LARGE SCALE GENOMIC DNA]</scope>
    <source>
        <strain evidence="2 3">215070706401-1</strain>
    </source>
</reference>
<keyword evidence="1" id="KW-0812">Transmembrane</keyword>
<evidence type="ECO:0008006" key="4">
    <source>
        <dbReference type="Google" id="ProtNLM"/>
    </source>
</evidence>
<evidence type="ECO:0000256" key="1">
    <source>
        <dbReference type="SAM" id="Phobius"/>
    </source>
</evidence>
<feature type="transmembrane region" description="Helical" evidence="1">
    <location>
        <begin position="44"/>
        <end position="63"/>
    </location>
</feature>
<protein>
    <recommendedName>
        <fullName evidence="4">DUF3169 domain-containing protein</fullName>
    </recommendedName>
</protein>
<feature type="transmembrane region" description="Helical" evidence="1">
    <location>
        <begin position="7"/>
        <end position="24"/>
    </location>
</feature>